<evidence type="ECO:0000256" key="3">
    <source>
        <dbReference type="ARBA" id="ARBA00008321"/>
    </source>
</evidence>
<dbReference type="EMBL" id="VSWD01000011">
    <property type="protein sequence ID" value="KAK3088366.1"/>
    <property type="molecule type" value="Genomic_DNA"/>
</dbReference>
<evidence type="ECO:0000256" key="4">
    <source>
        <dbReference type="ARBA" id="ARBA00022502"/>
    </source>
</evidence>
<keyword evidence="6" id="KW-1133">Transmembrane helix</keyword>
<sequence length="252" mass="27622">MADNSLSIPLKIMIQESKTAADPAFEGGCKNWQGVWGLPRSPAGPGQSTDMGTRRAKLAPRELLSVVCIFVVTYVHMSEKHLAPESLVAMTTLTTILGYCLLRTMDLNLESEEKVRKRTVIDDVKTFAMFMGFSYGLSPVLVSLTETVSTDTIYAMTTLMLLANLLFHNYGADAAMVSEALSLNAGFFASVCLASRLHTSWHSFAIVSFSLQVFGLWPMFRKQLKLTSMKLSELMLYPRTSASASASLSTHG</sequence>
<keyword evidence="7" id="KW-0472">Membrane</keyword>
<keyword evidence="4" id="KW-0337">GPI-anchor biosynthesis</keyword>
<dbReference type="AlphaFoldDB" id="A0AA88XN41"/>
<comment type="subcellular location">
    <subcellularLocation>
        <location evidence="1">Membrane</location>
        <topology evidence="1">Multi-pass membrane protein</topology>
    </subcellularLocation>
</comment>
<gene>
    <name evidence="8" type="ORF">FSP39_018252</name>
</gene>
<protein>
    <recommendedName>
        <fullName evidence="10">Phosphatidylinositol N-acetylglucosaminyltransferase subunit C</fullName>
    </recommendedName>
</protein>
<dbReference type="Pfam" id="PF06432">
    <property type="entry name" value="GPI2"/>
    <property type="match status" value="1"/>
</dbReference>
<comment type="similarity">
    <text evidence="3">Belongs to the PIGC family.</text>
</comment>
<dbReference type="GO" id="GO:0006506">
    <property type="term" value="P:GPI anchor biosynthetic process"/>
    <property type="evidence" value="ECO:0007669"/>
    <property type="project" value="UniProtKB-KW"/>
</dbReference>
<organism evidence="8 9">
    <name type="scientific">Pinctada imbricata</name>
    <name type="common">Atlantic pearl-oyster</name>
    <name type="synonym">Pinctada martensii</name>
    <dbReference type="NCBI Taxonomy" id="66713"/>
    <lineage>
        <taxon>Eukaryota</taxon>
        <taxon>Metazoa</taxon>
        <taxon>Spiralia</taxon>
        <taxon>Lophotrochozoa</taxon>
        <taxon>Mollusca</taxon>
        <taxon>Bivalvia</taxon>
        <taxon>Autobranchia</taxon>
        <taxon>Pteriomorphia</taxon>
        <taxon>Pterioida</taxon>
        <taxon>Pterioidea</taxon>
        <taxon>Pteriidae</taxon>
        <taxon>Pinctada</taxon>
    </lineage>
</organism>
<evidence type="ECO:0000256" key="1">
    <source>
        <dbReference type="ARBA" id="ARBA00004141"/>
    </source>
</evidence>
<dbReference type="PANTHER" id="PTHR12982">
    <property type="entry name" value="PHOSPHATIDYLINOSITOL GLYCAN, CLASS C"/>
    <property type="match status" value="1"/>
</dbReference>
<accession>A0AA88XN41</accession>
<reference evidence="8" key="1">
    <citation type="submission" date="2019-08" db="EMBL/GenBank/DDBJ databases">
        <title>The improved chromosome-level genome for the pearl oyster Pinctada fucata martensii using PacBio sequencing and Hi-C.</title>
        <authorList>
            <person name="Zheng Z."/>
        </authorList>
    </citation>
    <scope>NUCLEOTIDE SEQUENCE</scope>
    <source>
        <strain evidence="8">ZZ-2019</strain>
        <tissue evidence="8">Adductor muscle</tissue>
    </source>
</reference>
<dbReference type="Proteomes" id="UP001186944">
    <property type="component" value="Unassembled WGS sequence"/>
</dbReference>
<dbReference type="GO" id="GO:0000506">
    <property type="term" value="C:glycosylphosphatidylinositol-N-acetylglucosaminyltransferase (GPI-GnT) complex"/>
    <property type="evidence" value="ECO:0007669"/>
    <property type="project" value="TreeGrafter"/>
</dbReference>
<evidence type="ECO:0000256" key="6">
    <source>
        <dbReference type="ARBA" id="ARBA00022989"/>
    </source>
</evidence>
<evidence type="ECO:0000313" key="9">
    <source>
        <dbReference type="Proteomes" id="UP001186944"/>
    </source>
</evidence>
<comment type="pathway">
    <text evidence="2">Glycolipid biosynthesis; glycosylphosphatidylinositol-anchor biosynthesis.</text>
</comment>
<evidence type="ECO:0000256" key="2">
    <source>
        <dbReference type="ARBA" id="ARBA00004687"/>
    </source>
</evidence>
<dbReference type="PANTHER" id="PTHR12982:SF0">
    <property type="entry name" value="PHOSPHATIDYLINOSITOL N-ACETYLGLUCOSAMINYLTRANSFERASE SUBUNIT C"/>
    <property type="match status" value="1"/>
</dbReference>
<evidence type="ECO:0000313" key="8">
    <source>
        <dbReference type="EMBL" id="KAK3088366.1"/>
    </source>
</evidence>
<evidence type="ECO:0000256" key="5">
    <source>
        <dbReference type="ARBA" id="ARBA00022692"/>
    </source>
</evidence>
<dbReference type="InterPro" id="IPR009450">
    <property type="entry name" value="Plno_GlcNAc_GPI2"/>
</dbReference>
<evidence type="ECO:0008006" key="10">
    <source>
        <dbReference type="Google" id="ProtNLM"/>
    </source>
</evidence>
<keyword evidence="9" id="KW-1185">Reference proteome</keyword>
<comment type="caution">
    <text evidence="8">The sequence shown here is derived from an EMBL/GenBank/DDBJ whole genome shotgun (WGS) entry which is preliminary data.</text>
</comment>
<evidence type="ECO:0000256" key="7">
    <source>
        <dbReference type="ARBA" id="ARBA00023136"/>
    </source>
</evidence>
<keyword evidence="5" id="KW-0812">Transmembrane</keyword>
<name>A0AA88XN41_PINIB</name>
<proteinExistence type="inferred from homology"/>